<dbReference type="AlphaFoldDB" id="A0A7G6DZG0"/>
<feature type="domain" description="Leucine-binding protein" evidence="5">
    <location>
        <begin position="44"/>
        <end position="390"/>
    </location>
</feature>
<dbReference type="CDD" id="cd06347">
    <property type="entry name" value="PBP1_ABC_LivK_ligand_binding-like"/>
    <property type="match status" value="1"/>
</dbReference>
<evidence type="ECO:0000256" key="4">
    <source>
        <dbReference type="ARBA" id="ARBA00022970"/>
    </source>
</evidence>
<dbReference type="PRINTS" id="PR00337">
    <property type="entry name" value="LEUILEVALBP"/>
</dbReference>
<dbReference type="KEGG" id="tfr:BR63_02090"/>
<dbReference type="PANTHER" id="PTHR30483:SF6">
    <property type="entry name" value="PERIPLASMIC BINDING PROTEIN OF ABC TRANSPORTER FOR NATURAL AMINO ACIDS"/>
    <property type="match status" value="1"/>
</dbReference>
<dbReference type="PROSITE" id="PS51257">
    <property type="entry name" value="PROKAR_LIPOPROTEIN"/>
    <property type="match status" value="1"/>
</dbReference>
<dbReference type="OrthoDB" id="9783240at2"/>
<dbReference type="InterPro" id="IPR051010">
    <property type="entry name" value="BCAA_transport"/>
</dbReference>
<dbReference type="GO" id="GO:0006865">
    <property type="term" value="P:amino acid transport"/>
    <property type="evidence" value="ECO:0007669"/>
    <property type="project" value="UniProtKB-KW"/>
</dbReference>
<evidence type="ECO:0000259" key="5">
    <source>
        <dbReference type="Pfam" id="PF13458"/>
    </source>
</evidence>
<evidence type="ECO:0000313" key="6">
    <source>
        <dbReference type="EMBL" id="QNB45214.1"/>
    </source>
</evidence>
<dbReference type="RefSeq" id="WP_081908211.1">
    <property type="nucleotide sequence ID" value="NZ_CP045798.1"/>
</dbReference>
<dbReference type="InterPro" id="IPR028081">
    <property type="entry name" value="Leu-bd"/>
</dbReference>
<evidence type="ECO:0000313" key="7">
    <source>
        <dbReference type="Proteomes" id="UP000515847"/>
    </source>
</evidence>
<dbReference type="Proteomes" id="UP000515847">
    <property type="component" value="Chromosome"/>
</dbReference>
<keyword evidence="4" id="KW-0029">Amino-acid transport</keyword>
<keyword evidence="3" id="KW-0732">Signal</keyword>
<dbReference type="Gene3D" id="3.40.50.2300">
    <property type="match status" value="2"/>
</dbReference>
<proteinExistence type="inferred from homology"/>
<reference evidence="6 7" key="1">
    <citation type="journal article" date="2019" name="Front. Microbiol.">
        <title>Thermoanaerosceptrum fracticalcis gen. nov. sp. nov., a Novel Fumarate-Fermenting Microorganism From a Deep Fractured Carbonate Aquifer of the US Great Basin.</title>
        <authorList>
            <person name="Hamilton-Brehm S.D."/>
            <person name="Stewart L.E."/>
            <person name="Zavarin M."/>
            <person name="Caldwell M."/>
            <person name="Lawson P.A."/>
            <person name="Onstott T.C."/>
            <person name="Grzymski J."/>
            <person name="Neveux I."/>
            <person name="Lollar B.S."/>
            <person name="Russell C.E."/>
            <person name="Moser D.P."/>
        </authorList>
    </citation>
    <scope>NUCLEOTIDE SEQUENCE [LARGE SCALE GENOMIC DNA]</scope>
    <source>
        <strain evidence="6 7">DRI-13</strain>
    </source>
</reference>
<evidence type="ECO:0000256" key="1">
    <source>
        <dbReference type="ARBA" id="ARBA00010062"/>
    </source>
</evidence>
<gene>
    <name evidence="6" type="ORF">BR63_02090</name>
</gene>
<dbReference type="SUPFAM" id="SSF53822">
    <property type="entry name" value="Periplasmic binding protein-like I"/>
    <property type="match status" value="1"/>
</dbReference>
<dbReference type="InterPro" id="IPR000709">
    <property type="entry name" value="Leu_Ile_Val-bd"/>
</dbReference>
<organism evidence="6 7">
    <name type="scientific">Thermanaerosceptrum fracticalcis</name>
    <dbReference type="NCBI Taxonomy" id="1712410"/>
    <lineage>
        <taxon>Bacteria</taxon>
        <taxon>Bacillati</taxon>
        <taxon>Bacillota</taxon>
        <taxon>Clostridia</taxon>
        <taxon>Eubacteriales</taxon>
        <taxon>Peptococcaceae</taxon>
        <taxon>Thermanaerosceptrum</taxon>
    </lineage>
</organism>
<dbReference type="EMBL" id="CP045798">
    <property type="protein sequence ID" value="QNB45214.1"/>
    <property type="molecule type" value="Genomic_DNA"/>
</dbReference>
<dbReference type="InterPro" id="IPR028082">
    <property type="entry name" value="Peripla_BP_I"/>
</dbReference>
<comment type="similarity">
    <text evidence="1">Belongs to the leucine-binding protein family.</text>
</comment>
<evidence type="ECO:0000256" key="3">
    <source>
        <dbReference type="ARBA" id="ARBA00022729"/>
    </source>
</evidence>
<name>A0A7G6DZG0_THEFR</name>
<keyword evidence="2" id="KW-0813">Transport</keyword>
<keyword evidence="7" id="KW-1185">Reference proteome</keyword>
<protein>
    <submittedName>
        <fullName evidence="6">ABC transporter substrate-binding protein</fullName>
    </submittedName>
</protein>
<dbReference type="PANTHER" id="PTHR30483">
    <property type="entry name" value="LEUCINE-SPECIFIC-BINDING PROTEIN"/>
    <property type="match status" value="1"/>
</dbReference>
<sequence length="399" mass="42335">MELSKKLALILVLAFLVTIAGGCGGSKPAPAPAPAPAPEKPKEILIGANFELTGNVATFGVSTVNGIEMAFAEINAKGGVLGQQLKLVKGDNKSDSGESTNVATKLVTQDKVVTLLGPVTSTNVLAAVPVATQFKVPIITSSGTNPKVTVDDSGKTREWAFRTCFIDPFQGFVAANFALNTLKAKTAAIYIDKNSDYSKGLAEVFEKTFTEKGGKVVAKEGFTTDDKDFRATLTKIKATKPDVLFVPAYYEQDGLIAKQARELGYTNPILGGDGWDSDKLLQIAGAKALQEVYFVNHYSAQDTDPKVVKFVNDYKAKYNSVPDALAALGYDTAYLLADAIKRAGSAEPAKIRDALAATKGFSGVTGNVSLDEKHNPVKGAVVLSFDKDGKLVFKEKVNP</sequence>
<evidence type="ECO:0000256" key="2">
    <source>
        <dbReference type="ARBA" id="ARBA00022448"/>
    </source>
</evidence>
<dbReference type="Pfam" id="PF13458">
    <property type="entry name" value="Peripla_BP_6"/>
    <property type="match status" value="1"/>
</dbReference>
<accession>A0A7G6DZG0</accession>